<comment type="caution">
    <text evidence="2">The sequence shown here is derived from an EMBL/GenBank/DDBJ whole genome shotgun (WGS) entry which is preliminary data.</text>
</comment>
<evidence type="ECO:0000256" key="1">
    <source>
        <dbReference type="SAM" id="MobiDB-lite"/>
    </source>
</evidence>
<organism evidence="2">
    <name type="scientific">marine sediment metagenome</name>
    <dbReference type="NCBI Taxonomy" id="412755"/>
    <lineage>
        <taxon>unclassified sequences</taxon>
        <taxon>metagenomes</taxon>
        <taxon>ecological metagenomes</taxon>
    </lineage>
</organism>
<dbReference type="EMBL" id="LAZR01000073">
    <property type="protein sequence ID" value="KKN95077.1"/>
    <property type="molecule type" value="Genomic_DNA"/>
</dbReference>
<dbReference type="SUPFAM" id="SSF48452">
    <property type="entry name" value="TPR-like"/>
    <property type="match status" value="1"/>
</dbReference>
<feature type="region of interest" description="Disordered" evidence="1">
    <location>
        <begin position="193"/>
        <end position="230"/>
    </location>
</feature>
<dbReference type="AlphaFoldDB" id="A0A0F9V5V2"/>
<protein>
    <recommendedName>
        <fullName evidence="3">Tetratricopeptide repeat protein</fullName>
    </recommendedName>
</protein>
<proteinExistence type="predicted"/>
<evidence type="ECO:0008006" key="3">
    <source>
        <dbReference type="Google" id="ProtNLM"/>
    </source>
</evidence>
<accession>A0A0F9V5V2</accession>
<evidence type="ECO:0000313" key="2">
    <source>
        <dbReference type="EMBL" id="KKN95077.1"/>
    </source>
</evidence>
<dbReference type="Gene3D" id="1.25.40.10">
    <property type="entry name" value="Tetratricopeptide repeat domain"/>
    <property type="match status" value="1"/>
</dbReference>
<sequence>MPAGAAQAYLQAITAPPPTSPLAGSRKIESLAPDKPGLYRRTMLQGENAFRTGDYHQARARFELARSLQPRSPESVLSLFHARFAMSRVSYATAAYLLGRALRLMPDLPLAPLKPATFYGDANTYAQRQVDLKRYCDQRPTDAGAWLILTYFEWFDGNVQPAYQSLKHTQKVARDPNLIEAAAIFADAMAASGKLEPPDESRAPAVNDADASTDAPGSEAAPAGESRVGD</sequence>
<name>A0A0F9V5V2_9ZZZZ</name>
<gene>
    <name evidence="2" type="ORF">LCGC14_0181450</name>
</gene>
<reference evidence="2" key="1">
    <citation type="journal article" date="2015" name="Nature">
        <title>Complex archaea that bridge the gap between prokaryotes and eukaryotes.</title>
        <authorList>
            <person name="Spang A."/>
            <person name="Saw J.H."/>
            <person name="Jorgensen S.L."/>
            <person name="Zaremba-Niedzwiedzka K."/>
            <person name="Martijn J."/>
            <person name="Lind A.E."/>
            <person name="van Eijk R."/>
            <person name="Schleper C."/>
            <person name="Guy L."/>
            <person name="Ettema T.J."/>
        </authorList>
    </citation>
    <scope>NUCLEOTIDE SEQUENCE</scope>
</reference>
<dbReference type="InterPro" id="IPR011990">
    <property type="entry name" value="TPR-like_helical_dom_sf"/>
</dbReference>